<dbReference type="Gene3D" id="3.40.630.30">
    <property type="match status" value="1"/>
</dbReference>
<evidence type="ECO:0000313" key="1">
    <source>
        <dbReference type="EMBL" id="RDD62327.1"/>
    </source>
</evidence>
<organism evidence="1 2">
    <name type="scientific">Ferruginivarius sediminum</name>
    <dbReference type="NCBI Taxonomy" id="2661937"/>
    <lineage>
        <taxon>Bacteria</taxon>
        <taxon>Pseudomonadati</taxon>
        <taxon>Pseudomonadota</taxon>
        <taxon>Alphaproteobacteria</taxon>
        <taxon>Rhodospirillales</taxon>
        <taxon>Rhodospirillaceae</taxon>
        <taxon>Ferruginivarius</taxon>
    </lineage>
</organism>
<evidence type="ECO:0000313" key="2">
    <source>
        <dbReference type="Proteomes" id="UP000253941"/>
    </source>
</evidence>
<comment type="caution">
    <text evidence="1">The sequence shown here is derived from an EMBL/GenBank/DDBJ whole genome shotgun (WGS) entry which is preliminary data.</text>
</comment>
<protein>
    <submittedName>
        <fullName evidence="1">L-2,4-diaminobutyric acid acetyltransferase</fullName>
    </submittedName>
</protein>
<accession>A0A369TDU1</accession>
<sequence>MMSSVEFKPPEVSHAPQISRLVRETPKLDHNSEYIYALWCAYFARNSAVAVNGDEVLAFVTGFRSPASPEVYFLWQTAAKSRHGIPNLGVDLIQYAAEREIASGARIVEASVDAKNKPMTILMKTLCKRLGGDLETEVLFDSETLSANGTQHHEETLYRIRLRDRG</sequence>
<gene>
    <name evidence="1" type="ORF">DRB17_08860</name>
</gene>
<dbReference type="AlphaFoldDB" id="A0A369TDU1"/>
<dbReference type="InterPro" id="IPR016181">
    <property type="entry name" value="Acyl_CoA_acyltransferase"/>
</dbReference>
<keyword evidence="2" id="KW-1185">Reference proteome</keyword>
<keyword evidence="1" id="KW-0808">Transferase</keyword>
<dbReference type="EMBL" id="QPMH01000006">
    <property type="protein sequence ID" value="RDD62327.1"/>
    <property type="molecule type" value="Genomic_DNA"/>
</dbReference>
<reference evidence="1 2" key="1">
    <citation type="submission" date="2018-07" db="EMBL/GenBank/DDBJ databases">
        <title>Venubactetium sediminum gen. nov., sp. nov., isolated from a marine solar saltern.</title>
        <authorList>
            <person name="Wang S."/>
        </authorList>
    </citation>
    <scope>NUCLEOTIDE SEQUENCE [LARGE SCALE GENOMIC DNA]</scope>
    <source>
        <strain evidence="1 2">WD2A32</strain>
    </source>
</reference>
<dbReference type="Proteomes" id="UP000253941">
    <property type="component" value="Unassembled WGS sequence"/>
</dbReference>
<proteinExistence type="predicted"/>
<dbReference type="SUPFAM" id="SSF55729">
    <property type="entry name" value="Acyl-CoA N-acyltransferases (Nat)"/>
    <property type="match status" value="1"/>
</dbReference>
<name>A0A369TDU1_9PROT</name>
<dbReference type="GO" id="GO:0016740">
    <property type="term" value="F:transferase activity"/>
    <property type="evidence" value="ECO:0007669"/>
    <property type="project" value="UniProtKB-KW"/>
</dbReference>